<dbReference type="Gene3D" id="1.10.510.10">
    <property type="entry name" value="Transferase(Phosphotransferase) domain 1"/>
    <property type="match status" value="1"/>
</dbReference>
<dbReference type="PROSITE" id="PS50011">
    <property type="entry name" value="PROTEIN_KINASE_DOM"/>
    <property type="match status" value="1"/>
</dbReference>
<dbReference type="GO" id="GO:0004674">
    <property type="term" value="F:protein serine/threonine kinase activity"/>
    <property type="evidence" value="ECO:0007669"/>
    <property type="project" value="UniProtKB-KW"/>
</dbReference>
<dbReference type="SUPFAM" id="SSF57903">
    <property type="entry name" value="FYVE/PHD zinc finger"/>
    <property type="match status" value="1"/>
</dbReference>
<dbReference type="InterPro" id="IPR008271">
    <property type="entry name" value="Ser/Thr_kinase_AS"/>
</dbReference>
<dbReference type="SUPFAM" id="SSF56112">
    <property type="entry name" value="Protein kinase-like (PK-like)"/>
    <property type="match status" value="1"/>
</dbReference>
<gene>
    <name evidence="8" type="ORF">PM001_LOCUS10477</name>
</gene>
<dbReference type="InterPro" id="IPR000719">
    <property type="entry name" value="Prot_kinase_dom"/>
</dbReference>
<feature type="region of interest" description="Disordered" evidence="6">
    <location>
        <begin position="55"/>
        <end position="95"/>
    </location>
</feature>
<evidence type="ECO:0000313" key="9">
    <source>
        <dbReference type="Proteomes" id="UP001162060"/>
    </source>
</evidence>
<dbReference type="Pfam" id="PF00069">
    <property type="entry name" value="Pkinase"/>
    <property type="match status" value="1"/>
</dbReference>
<evidence type="ECO:0000256" key="5">
    <source>
        <dbReference type="ARBA" id="ARBA00022840"/>
    </source>
</evidence>
<evidence type="ECO:0000256" key="4">
    <source>
        <dbReference type="ARBA" id="ARBA00022777"/>
    </source>
</evidence>
<evidence type="ECO:0000256" key="1">
    <source>
        <dbReference type="ARBA" id="ARBA00022527"/>
    </source>
</evidence>
<keyword evidence="5" id="KW-0067">ATP-binding</keyword>
<evidence type="ECO:0000313" key="8">
    <source>
        <dbReference type="EMBL" id="CAK7925327.1"/>
    </source>
</evidence>
<dbReference type="InterPro" id="IPR053858">
    <property type="entry name" value="Arb2_dom"/>
</dbReference>
<dbReference type="SMART" id="SM00220">
    <property type="entry name" value="S_TKc"/>
    <property type="match status" value="1"/>
</dbReference>
<dbReference type="SUPFAM" id="SSF53474">
    <property type="entry name" value="alpha/beta-Hydrolases"/>
    <property type="match status" value="1"/>
</dbReference>
<dbReference type="PROSITE" id="PS00108">
    <property type="entry name" value="PROTEIN_KINASE_ST"/>
    <property type="match status" value="1"/>
</dbReference>
<feature type="region of interest" description="Disordered" evidence="6">
    <location>
        <begin position="851"/>
        <end position="922"/>
    </location>
</feature>
<dbReference type="EMBL" id="CAKLBY020000086">
    <property type="protein sequence ID" value="CAK7925327.1"/>
    <property type="molecule type" value="Genomic_DNA"/>
</dbReference>
<dbReference type="CDD" id="cd05123">
    <property type="entry name" value="STKc_AGC"/>
    <property type="match status" value="1"/>
</dbReference>
<dbReference type="InterPro" id="IPR011011">
    <property type="entry name" value="Znf_FYVE_PHD"/>
</dbReference>
<feature type="compositionally biased region" description="Basic and acidic residues" evidence="6">
    <location>
        <begin position="907"/>
        <end position="922"/>
    </location>
</feature>
<keyword evidence="2" id="KW-0808">Transferase</keyword>
<proteinExistence type="predicted"/>
<evidence type="ECO:0000259" key="7">
    <source>
        <dbReference type="PROSITE" id="PS50011"/>
    </source>
</evidence>
<dbReference type="PANTHER" id="PTHR24351">
    <property type="entry name" value="RIBOSOMAL PROTEIN S6 KINASE"/>
    <property type="match status" value="1"/>
</dbReference>
<keyword evidence="4" id="KW-0418">Kinase</keyword>
<feature type="compositionally biased region" description="Acidic residues" evidence="6">
    <location>
        <begin position="772"/>
        <end position="788"/>
    </location>
</feature>
<protein>
    <recommendedName>
        <fullName evidence="7">Protein kinase domain-containing protein</fullName>
    </recommendedName>
</protein>
<keyword evidence="1" id="KW-0723">Serine/threonine-protein kinase</keyword>
<dbReference type="Gene3D" id="3.30.200.20">
    <property type="entry name" value="Phosphorylase Kinase, domain 1"/>
    <property type="match status" value="1"/>
</dbReference>
<evidence type="ECO:0000256" key="3">
    <source>
        <dbReference type="ARBA" id="ARBA00022741"/>
    </source>
</evidence>
<feature type="compositionally biased region" description="Basic and acidic residues" evidence="6">
    <location>
        <begin position="64"/>
        <end position="81"/>
    </location>
</feature>
<comment type="caution">
    <text evidence="8">The sequence shown here is derived from an EMBL/GenBank/DDBJ whole genome shotgun (WGS) entry which is preliminary data.</text>
</comment>
<feature type="compositionally biased region" description="Basic and acidic residues" evidence="6">
    <location>
        <begin position="876"/>
        <end position="888"/>
    </location>
</feature>
<feature type="region of interest" description="Disordered" evidence="6">
    <location>
        <begin position="765"/>
        <end position="814"/>
    </location>
</feature>
<accession>A0AAV1TVS5</accession>
<dbReference type="InterPro" id="IPR045270">
    <property type="entry name" value="STKc_AGC"/>
</dbReference>
<dbReference type="Pfam" id="PF22749">
    <property type="entry name" value="Arb2"/>
    <property type="match status" value="1"/>
</dbReference>
<dbReference type="FunFam" id="1.10.510.10:FF:000465">
    <property type="entry name" value="Non-specific serine/threonine protein kinase"/>
    <property type="match status" value="1"/>
</dbReference>
<reference evidence="8" key="1">
    <citation type="submission" date="2024-01" db="EMBL/GenBank/DDBJ databases">
        <authorList>
            <person name="Webb A."/>
        </authorList>
    </citation>
    <scope>NUCLEOTIDE SEQUENCE</scope>
    <source>
        <strain evidence="8">Pm1</strain>
    </source>
</reference>
<feature type="compositionally biased region" description="Acidic residues" evidence="6">
    <location>
        <begin position="859"/>
        <end position="871"/>
    </location>
</feature>
<sequence length="922" mass="101925">MYSGPATHLVAGRRGSVGLAQGATAEDSCAFVDTLIRTVQRRLQSELGFQELVVSSGEEASETDSSRTHKQVDSSMPHDRSSVQGTDSDSHPWPATAASTRQLVSGKDAPRRTSVASSACSDCSKGTVYVSSGYASKQRVLVIVPYREAGIWSRSICMNQFDSDSDSGSMMSYLKKALSEDYGVVILNPAAQSCHPRAHVESAWDHLIAPLQSDVFIVAFSRGAQMVLHLLNYDNGAGVMQDRVKALALVEPSHYVSDSDSYFARRMLARRAVAWILNADIDVGCKIPQGHARHGCVCVSAGTVPSNVLGSSGAYALEMVKSSVFGSFAARDGEAAGITVNASKISACGICHRKLTMLNRRIPCSWCEVKYCSRCCEDKFVPAFGSWRVCSLCQSLPCLIDPRRKNRSAKNHTSPTAASQERCSVFIRPMADDDDPVCLGDFEIVKLVGRGACGRVKLVRKKHGYDEGVFYAMKAIRKKLMIQRGLVEATNAERRILDRIKHPYVATLCYAFQTKAKLYLLSKYYPGGNLLDQMRLARRFAEDRTRLYTAEVALAIRHLHQNDIIYRDLKLENVLVDSDGHVALTDFGMSKENMPEKGRTSTFVGTYQMMAPEVFSGKSYSRAVDWWALGVMVYEMIDGRTPFNAKTNRLIKERIVNVDLKFSPRFTEDAKDFVSKLLTKNEAARLGSGEKGFEQIKCHPWFKGLDWDSVDRKEALFEGQYALMEKHAKEYRTEDIFETYMNTTEVPIDTPASAKSSNDELFNDFAFNYMDGPDEEQRDVPEPDEEGNGETASSPMSASDTSSERTSKPRPLTVREDKMLDTFLSTSESHFDLTLLRPNRAADFGVSACSLSSGGTDNENAEPVEHLDDELLAINEDAKEIETADKKNPPSPTKTQPVSPSSLDSNHSSDVDSERTKTGTDV</sequence>
<feature type="compositionally biased region" description="Basic and acidic residues" evidence="6">
    <location>
        <begin position="802"/>
        <end position="814"/>
    </location>
</feature>
<dbReference type="InterPro" id="IPR029058">
    <property type="entry name" value="AB_hydrolase_fold"/>
</dbReference>
<dbReference type="InterPro" id="IPR011009">
    <property type="entry name" value="Kinase-like_dom_sf"/>
</dbReference>
<dbReference type="CDD" id="cd00065">
    <property type="entry name" value="FYVE_like_SF"/>
    <property type="match status" value="1"/>
</dbReference>
<dbReference type="Proteomes" id="UP001162060">
    <property type="component" value="Unassembled WGS sequence"/>
</dbReference>
<dbReference type="AlphaFoldDB" id="A0AAV1TVS5"/>
<evidence type="ECO:0000256" key="2">
    <source>
        <dbReference type="ARBA" id="ARBA00022679"/>
    </source>
</evidence>
<dbReference type="FunFam" id="3.30.200.20:FF:000717">
    <property type="entry name" value="AGC protein kinase"/>
    <property type="match status" value="1"/>
</dbReference>
<dbReference type="GO" id="GO:0005524">
    <property type="term" value="F:ATP binding"/>
    <property type="evidence" value="ECO:0007669"/>
    <property type="project" value="UniProtKB-KW"/>
</dbReference>
<keyword evidence="3" id="KW-0547">Nucleotide-binding</keyword>
<name>A0AAV1TVS5_9STRA</name>
<organism evidence="8 9">
    <name type="scientific">Peronospora matthiolae</name>
    <dbReference type="NCBI Taxonomy" id="2874970"/>
    <lineage>
        <taxon>Eukaryota</taxon>
        <taxon>Sar</taxon>
        <taxon>Stramenopiles</taxon>
        <taxon>Oomycota</taxon>
        <taxon>Peronosporomycetes</taxon>
        <taxon>Peronosporales</taxon>
        <taxon>Peronosporaceae</taxon>
        <taxon>Peronospora</taxon>
    </lineage>
</organism>
<feature type="compositionally biased region" description="Low complexity" evidence="6">
    <location>
        <begin position="791"/>
        <end position="801"/>
    </location>
</feature>
<feature type="domain" description="Protein kinase" evidence="7">
    <location>
        <begin position="442"/>
        <end position="702"/>
    </location>
</feature>
<evidence type="ECO:0000256" key="6">
    <source>
        <dbReference type="SAM" id="MobiDB-lite"/>
    </source>
</evidence>